<sequence>MSIREDDLPDFFARFSGELNLGRRLKVTVKYNTRTMKEFPQK</sequence>
<dbReference type="EMBL" id="BDGJ01000063">
    <property type="protein sequence ID" value="GAW92217.1"/>
    <property type="molecule type" value="Genomic_DNA"/>
</dbReference>
<evidence type="ECO:0000313" key="2">
    <source>
        <dbReference type="Proteomes" id="UP000197032"/>
    </source>
</evidence>
<keyword evidence="2" id="KW-1185">Reference proteome</keyword>
<proteinExistence type="predicted"/>
<dbReference type="AlphaFoldDB" id="A0A1Z5HS75"/>
<comment type="caution">
    <text evidence="1">The sequence shown here is derived from an EMBL/GenBank/DDBJ whole genome shotgun (WGS) entry which is preliminary data.</text>
</comment>
<reference evidence="2" key="1">
    <citation type="journal article" date="2017" name="Appl. Environ. Microbiol.">
        <title>Genomic analysis of Calderihabitans maritimus KKC1, a thermophilic hydrogenogenic carboxydotrophic bacterium isolated from marine sediment.</title>
        <authorList>
            <person name="Omae K."/>
            <person name="Yoneda Y."/>
            <person name="Fukuyama Y."/>
            <person name="Yoshida T."/>
            <person name="Sako Y."/>
        </authorList>
    </citation>
    <scope>NUCLEOTIDE SEQUENCE [LARGE SCALE GENOMIC DNA]</scope>
    <source>
        <strain evidence="2">KKC1</strain>
    </source>
</reference>
<protein>
    <submittedName>
        <fullName evidence="1">Uncharacterized protein</fullName>
    </submittedName>
</protein>
<accession>A0A1Z5HS75</accession>
<evidence type="ECO:0000313" key="1">
    <source>
        <dbReference type="EMBL" id="GAW92217.1"/>
    </source>
</evidence>
<name>A0A1Z5HS75_9FIRM</name>
<organism evidence="1 2">
    <name type="scientific">Calderihabitans maritimus</name>
    <dbReference type="NCBI Taxonomy" id="1246530"/>
    <lineage>
        <taxon>Bacteria</taxon>
        <taxon>Bacillati</taxon>
        <taxon>Bacillota</taxon>
        <taxon>Clostridia</taxon>
        <taxon>Neomoorellales</taxon>
        <taxon>Calderihabitantaceae</taxon>
        <taxon>Calderihabitans</taxon>
    </lineage>
</organism>
<dbReference type="Proteomes" id="UP000197032">
    <property type="component" value="Unassembled WGS sequence"/>
</dbReference>
<gene>
    <name evidence="1" type="ORF">KKC1_13750</name>
</gene>